<proteinExistence type="predicted"/>
<dbReference type="EMBL" id="JH159153">
    <property type="protein sequence ID" value="EGZ19718.1"/>
    <property type="molecule type" value="Genomic_DNA"/>
</dbReference>
<accession>G4Z8U7</accession>
<name>G4Z8U7_PHYSP</name>
<keyword evidence="3" id="KW-1185">Reference proteome</keyword>
<evidence type="ECO:0000313" key="2">
    <source>
        <dbReference type="EMBL" id="EGZ19718.1"/>
    </source>
</evidence>
<dbReference type="InParanoid" id="G4Z8U7"/>
<feature type="domain" description="Nudix hydrolase" evidence="1">
    <location>
        <begin position="77"/>
        <end position="133"/>
    </location>
</feature>
<protein>
    <recommendedName>
        <fullName evidence="1">Nudix hydrolase domain-containing protein</fullName>
    </recommendedName>
</protein>
<dbReference type="InterPro" id="IPR015797">
    <property type="entry name" value="NUDIX_hydrolase-like_dom_sf"/>
</dbReference>
<dbReference type="SMR" id="G4Z8U7"/>
<sequence>MQHYPKGLSTGALKEFRAAETKRFLDFTLFGKVDKKNPAGLLRPMEGVDPSKVAPKLESLVGRENQVLDEVEGVGRRVVCNVVMRPESEGGGILLISSSKLDKQDFILPKGGVEQGERGRDAAVRDVLEEGGVRFS</sequence>
<dbReference type="AlphaFoldDB" id="G4Z8U7"/>
<gene>
    <name evidence="2" type="ORF">PHYSODRAFT_298157</name>
</gene>
<dbReference type="RefSeq" id="XP_009522435.1">
    <property type="nucleotide sequence ID" value="XM_009524140.1"/>
</dbReference>
<dbReference type="Pfam" id="PF00293">
    <property type="entry name" value="NUDIX"/>
    <property type="match status" value="1"/>
</dbReference>
<dbReference type="GeneID" id="20641587"/>
<dbReference type="KEGG" id="psoj:PHYSODRAFT_298157"/>
<evidence type="ECO:0000259" key="1">
    <source>
        <dbReference type="Pfam" id="PF00293"/>
    </source>
</evidence>
<dbReference type="InterPro" id="IPR000086">
    <property type="entry name" value="NUDIX_hydrolase_dom"/>
</dbReference>
<reference evidence="2 3" key="1">
    <citation type="journal article" date="2006" name="Science">
        <title>Phytophthora genome sequences uncover evolutionary origins and mechanisms of pathogenesis.</title>
        <authorList>
            <person name="Tyler B.M."/>
            <person name="Tripathy S."/>
            <person name="Zhang X."/>
            <person name="Dehal P."/>
            <person name="Jiang R.H."/>
            <person name="Aerts A."/>
            <person name="Arredondo F.D."/>
            <person name="Baxter L."/>
            <person name="Bensasson D."/>
            <person name="Beynon J.L."/>
            <person name="Chapman J."/>
            <person name="Damasceno C.M."/>
            <person name="Dorrance A.E."/>
            <person name="Dou D."/>
            <person name="Dickerman A.W."/>
            <person name="Dubchak I.L."/>
            <person name="Garbelotto M."/>
            <person name="Gijzen M."/>
            <person name="Gordon S.G."/>
            <person name="Govers F."/>
            <person name="Grunwald N.J."/>
            <person name="Huang W."/>
            <person name="Ivors K.L."/>
            <person name="Jones R.W."/>
            <person name="Kamoun S."/>
            <person name="Krampis K."/>
            <person name="Lamour K.H."/>
            <person name="Lee M.K."/>
            <person name="McDonald W.H."/>
            <person name="Medina M."/>
            <person name="Meijer H.J."/>
            <person name="Nordberg E.K."/>
            <person name="Maclean D.J."/>
            <person name="Ospina-Giraldo M.D."/>
            <person name="Morris P.F."/>
            <person name="Phuntumart V."/>
            <person name="Putnam N.H."/>
            <person name="Rash S."/>
            <person name="Rose J.K."/>
            <person name="Sakihama Y."/>
            <person name="Salamov A.A."/>
            <person name="Savidor A."/>
            <person name="Scheuring C.F."/>
            <person name="Smith B.M."/>
            <person name="Sobral B.W."/>
            <person name="Terry A."/>
            <person name="Torto-Alalibo T.A."/>
            <person name="Win J."/>
            <person name="Xu Z."/>
            <person name="Zhang H."/>
            <person name="Grigoriev I.V."/>
            <person name="Rokhsar D.S."/>
            <person name="Boore J.L."/>
        </authorList>
    </citation>
    <scope>NUCLEOTIDE SEQUENCE [LARGE SCALE GENOMIC DNA]</scope>
    <source>
        <strain evidence="2 3">P6497</strain>
    </source>
</reference>
<dbReference type="SUPFAM" id="SSF55811">
    <property type="entry name" value="Nudix"/>
    <property type="match status" value="1"/>
</dbReference>
<organism evidence="2 3">
    <name type="scientific">Phytophthora sojae (strain P6497)</name>
    <name type="common">Soybean stem and root rot agent</name>
    <name type="synonym">Phytophthora megasperma f. sp. glycines</name>
    <dbReference type="NCBI Taxonomy" id="1094619"/>
    <lineage>
        <taxon>Eukaryota</taxon>
        <taxon>Sar</taxon>
        <taxon>Stramenopiles</taxon>
        <taxon>Oomycota</taxon>
        <taxon>Peronosporomycetes</taxon>
        <taxon>Peronosporales</taxon>
        <taxon>Peronosporaceae</taxon>
        <taxon>Phytophthora</taxon>
    </lineage>
</organism>
<evidence type="ECO:0000313" key="3">
    <source>
        <dbReference type="Proteomes" id="UP000002640"/>
    </source>
</evidence>
<dbReference type="Proteomes" id="UP000002640">
    <property type="component" value="Unassembled WGS sequence"/>
</dbReference>
<dbReference type="STRING" id="1094619.G4Z8U7"/>
<dbReference type="Gene3D" id="3.90.79.10">
    <property type="entry name" value="Nucleoside Triphosphate Pyrophosphohydrolase"/>
    <property type="match status" value="1"/>
</dbReference>